<sequence length="449" mass="46942">MELAQQLQPRFQVVLACFLATLTAYVERVGFSIAFTAMAEEAGVGEGVKGTVLSAFYWGYGISQARHPAPAQLCLIPGGWAAQRFGGERVLTASFALWSLASLLTPGSAANTRAVAAARICVGLAQGFLIPAVHTVLAAWVPPTERARAVSLTTSGMYLGSAAAMLVLPSLGARLGPAALLRLVGCLGLGWLALWRATLARVRRQAAAASMPLHDVDVESSGKGHSKKGRPGSTPWRSMLAHPAVWAIVVNNFTFHYAFYVVMNWLPTYFDKVLHASLSSLGLAKTLPYLVMFAASNAGGWAGDWVINVRRRSVAAGRKLVNTAGFWSAAAALMLMPGARSVASGVAFTTLALGCCGFSRGGFSVNHMDIAPRYAGVVMGISNTAGTLSGVVGVATTGYLLQWAGGADRPAGWYQAFAVAAVQCVAGSLVFLAAARGDRLFGGDAADFQ</sequence>
<proteinExistence type="inferred from homology"/>
<gene>
    <name evidence="10" type="ORF">CHLNCDRAFT_144271</name>
</gene>
<dbReference type="GO" id="GO:0015293">
    <property type="term" value="F:symporter activity"/>
    <property type="evidence" value="ECO:0007669"/>
    <property type="project" value="UniProtKB-KW"/>
</dbReference>
<keyword evidence="4" id="KW-0769">Symport</keyword>
<dbReference type="PROSITE" id="PS50850">
    <property type="entry name" value="MFS"/>
    <property type="match status" value="1"/>
</dbReference>
<feature type="transmembrane region" description="Helical" evidence="8">
    <location>
        <begin position="375"/>
        <end position="401"/>
    </location>
</feature>
<evidence type="ECO:0000256" key="8">
    <source>
        <dbReference type="SAM" id="Phobius"/>
    </source>
</evidence>
<dbReference type="PANTHER" id="PTHR11662">
    <property type="entry name" value="SOLUTE CARRIER FAMILY 17"/>
    <property type="match status" value="1"/>
</dbReference>
<reference evidence="10 11" key="1">
    <citation type="journal article" date="2010" name="Plant Cell">
        <title>The Chlorella variabilis NC64A genome reveals adaptation to photosymbiosis, coevolution with viruses, and cryptic sex.</title>
        <authorList>
            <person name="Blanc G."/>
            <person name="Duncan G."/>
            <person name="Agarkova I."/>
            <person name="Borodovsky M."/>
            <person name="Gurnon J."/>
            <person name="Kuo A."/>
            <person name="Lindquist E."/>
            <person name="Lucas S."/>
            <person name="Pangilinan J."/>
            <person name="Polle J."/>
            <person name="Salamov A."/>
            <person name="Terry A."/>
            <person name="Yamada T."/>
            <person name="Dunigan D.D."/>
            <person name="Grigoriev I.V."/>
            <person name="Claverie J.M."/>
            <person name="Van Etten J.L."/>
        </authorList>
    </citation>
    <scope>NUCLEOTIDE SEQUENCE [LARGE SCALE GENOMIC DNA]</scope>
    <source>
        <strain evidence="10 11">NC64A</strain>
    </source>
</reference>
<keyword evidence="5 8" id="KW-1133">Transmembrane helix</keyword>
<dbReference type="Gene3D" id="1.20.1250.20">
    <property type="entry name" value="MFS general substrate transporter like domains"/>
    <property type="match status" value="2"/>
</dbReference>
<evidence type="ECO:0000256" key="3">
    <source>
        <dbReference type="ARBA" id="ARBA00022692"/>
    </source>
</evidence>
<dbReference type="InterPro" id="IPR036259">
    <property type="entry name" value="MFS_trans_sf"/>
</dbReference>
<organism evidence="11">
    <name type="scientific">Chlorella variabilis</name>
    <name type="common">Green alga</name>
    <dbReference type="NCBI Taxonomy" id="554065"/>
    <lineage>
        <taxon>Eukaryota</taxon>
        <taxon>Viridiplantae</taxon>
        <taxon>Chlorophyta</taxon>
        <taxon>core chlorophytes</taxon>
        <taxon>Trebouxiophyceae</taxon>
        <taxon>Chlorellales</taxon>
        <taxon>Chlorellaceae</taxon>
        <taxon>Chlorella clade</taxon>
        <taxon>Chlorella</taxon>
    </lineage>
</organism>
<feature type="transmembrane region" description="Helical" evidence="8">
    <location>
        <begin position="286"/>
        <end position="307"/>
    </location>
</feature>
<comment type="subcellular location">
    <subcellularLocation>
        <location evidence="1">Membrane</location>
        <topology evidence="1">Multi-pass membrane protein</topology>
    </subcellularLocation>
</comment>
<dbReference type="Pfam" id="PF07690">
    <property type="entry name" value="MFS_1"/>
    <property type="match status" value="1"/>
</dbReference>
<evidence type="ECO:0000256" key="6">
    <source>
        <dbReference type="ARBA" id="ARBA00023136"/>
    </source>
</evidence>
<dbReference type="OrthoDB" id="2985014at2759"/>
<keyword evidence="3 8" id="KW-0812">Transmembrane</keyword>
<feature type="transmembrane region" description="Helical" evidence="8">
    <location>
        <begin position="175"/>
        <end position="195"/>
    </location>
</feature>
<evidence type="ECO:0000313" key="11">
    <source>
        <dbReference type="Proteomes" id="UP000008141"/>
    </source>
</evidence>
<dbReference type="InParanoid" id="E1ZCB3"/>
<dbReference type="FunFam" id="1.20.1250.20:FF:000003">
    <property type="entry name" value="Solute carrier family 17 member 3"/>
    <property type="match status" value="1"/>
</dbReference>
<dbReference type="AlphaFoldDB" id="E1ZCB3"/>
<dbReference type="InterPro" id="IPR020846">
    <property type="entry name" value="MFS_dom"/>
</dbReference>
<evidence type="ECO:0000256" key="2">
    <source>
        <dbReference type="ARBA" id="ARBA00022448"/>
    </source>
</evidence>
<keyword evidence="11" id="KW-1185">Reference proteome</keyword>
<evidence type="ECO:0000256" key="7">
    <source>
        <dbReference type="ARBA" id="ARBA00024362"/>
    </source>
</evidence>
<dbReference type="GO" id="GO:0016020">
    <property type="term" value="C:membrane"/>
    <property type="evidence" value="ECO:0007669"/>
    <property type="project" value="UniProtKB-SubCell"/>
</dbReference>
<feature type="transmembrane region" description="Helical" evidence="8">
    <location>
        <begin position="319"/>
        <end position="336"/>
    </location>
</feature>
<keyword evidence="6 8" id="KW-0472">Membrane</keyword>
<dbReference type="OMA" id="LITFWMP"/>
<evidence type="ECO:0000256" key="4">
    <source>
        <dbReference type="ARBA" id="ARBA00022847"/>
    </source>
</evidence>
<comment type="similarity">
    <text evidence="7">Belongs to the major facilitator superfamily. Sodium/anion cotransporter (TC 2.A.1.14) family.</text>
</comment>
<dbReference type="KEGG" id="cvr:CHLNCDRAFT_144271"/>
<dbReference type="PANTHER" id="PTHR11662:SF282">
    <property type="entry name" value="ANION TRANSPORTER 5-RELATED"/>
    <property type="match status" value="1"/>
</dbReference>
<feature type="transmembrane region" description="Helical" evidence="8">
    <location>
        <begin position="342"/>
        <end position="363"/>
    </location>
</feature>
<feature type="transmembrane region" description="Helical" evidence="8">
    <location>
        <begin position="149"/>
        <end position="169"/>
    </location>
</feature>
<evidence type="ECO:0000256" key="1">
    <source>
        <dbReference type="ARBA" id="ARBA00004141"/>
    </source>
</evidence>
<dbReference type="FunCoup" id="E1ZCB3">
    <property type="interactions" value="163"/>
</dbReference>
<feature type="domain" description="Major facilitator superfamily (MFS) profile" evidence="9">
    <location>
        <begin position="13"/>
        <end position="439"/>
    </location>
</feature>
<dbReference type="Proteomes" id="UP000008141">
    <property type="component" value="Unassembled WGS sequence"/>
</dbReference>
<feature type="transmembrane region" description="Helical" evidence="8">
    <location>
        <begin position="116"/>
        <end position="137"/>
    </location>
</feature>
<keyword evidence="2" id="KW-0813">Transport</keyword>
<dbReference type="eggNOG" id="KOG2532">
    <property type="taxonomic scope" value="Eukaryota"/>
</dbReference>
<dbReference type="InterPro" id="IPR050382">
    <property type="entry name" value="MFS_Na/Anion_cotransporter"/>
</dbReference>
<evidence type="ECO:0000256" key="5">
    <source>
        <dbReference type="ARBA" id="ARBA00022989"/>
    </source>
</evidence>
<name>E1ZCB3_CHLVA</name>
<accession>E1ZCB3</accession>
<dbReference type="EMBL" id="GL433841">
    <property type="protein sequence ID" value="EFN56783.1"/>
    <property type="molecule type" value="Genomic_DNA"/>
</dbReference>
<feature type="transmembrane region" description="Helical" evidence="8">
    <location>
        <begin position="413"/>
        <end position="434"/>
    </location>
</feature>
<dbReference type="RefSeq" id="XP_005848885.1">
    <property type="nucleotide sequence ID" value="XM_005848823.1"/>
</dbReference>
<dbReference type="GeneID" id="17355919"/>
<evidence type="ECO:0000259" key="9">
    <source>
        <dbReference type="PROSITE" id="PS50850"/>
    </source>
</evidence>
<dbReference type="InterPro" id="IPR011701">
    <property type="entry name" value="MFS"/>
</dbReference>
<evidence type="ECO:0000313" key="10">
    <source>
        <dbReference type="EMBL" id="EFN56783.1"/>
    </source>
</evidence>
<dbReference type="SUPFAM" id="SSF103473">
    <property type="entry name" value="MFS general substrate transporter"/>
    <property type="match status" value="1"/>
</dbReference>
<protein>
    <recommendedName>
        <fullName evidence="9">Major facilitator superfamily (MFS) profile domain-containing protein</fullName>
    </recommendedName>
</protein>
<feature type="transmembrane region" description="Helical" evidence="8">
    <location>
        <begin position="244"/>
        <end position="266"/>
    </location>
</feature>